<evidence type="ECO:0000256" key="1">
    <source>
        <dbReference type="ARBA" id="ARBA00023015"/>
    </source>
</evidence>
<dbReference type="AlphaFoldDB" id="A0ABD6CFK9"/>
<dbReference type="SUPFAM" id="SSF55781">
    <property type="entry name" value="GAF domain-like"/>
    <property type="match status" value="1"/>
</dbReference>
<dbReference type="InterPro" id="IPR013762">
    <property type="entry name" value="Integrase-like_cat_sf"/>
</dbReference>
<evidence type="ECO:0000259" key="4">
    <source>
        <dbReference type="PROSITE" id="PS51898"/>
    </source>
</evidence>
<dbReference type="Pfam" id="PF00589">
    <property type="entry name" value="Phage_integrase"/>
    <property type="match status" value="1"/>
</dbReference>
<dbReference type="Gene3D" id="1.10.443.10">
    <property type="entry name" value="Intergrase catalytic core"/>
    <property type="match status" value="1"/>
</dbReference>
<dbReference type="Pfam" id="PF13185">
    <property type="entry name" value="GAF_2"/>
    <property type="match status" value="1"/>
</dbReference>
<dbReference type="InterPro" id="IPR029016">
    <property type="entry name" value="GAF-like_dom_sf"/>
</dbReference>
<keyword evidence="1" id="KW-0805">Transcription regulation</keyword>
<protein>
    <submittedName>
        <fullName evidence="5">Bacterio-opsin activator domain-containing protein</fullName>
    </submittedName>
</protein>
<dbReference type="InterPro" id="IPR011010">
    <property type="entry name" value="DNA_brk_join_enz"/>
</dbReference>
<dbReference type="EMBL" id="JBHUDJ010000014">
    <property type="protein sequence ID" value="MFD1588965.1"/>
    <property type="molecule type" value="Genomic_DNA"/>
</dbReference>
<dbReference type="Pfam" id="PF15915">
    <property type="entry name" value="BAT"/>
    <property type="match status" value="1"/>
</dbReference>
<dbReference type="InterPro" id="IPR003018">
    <property type="entry name" value="GAF"/>
</dbReference>
<dbReference type="RefSeq" id="WP_247378616.1">
    <property type="nucleotide sequence ID" value="NZ_JALLGV010000005.1"/>
</dbReference>
<reference evidence="5 6" key="1">
    <citation type="journal article" date="2019" name="Int. J. Syst. Evol. Microbiol.">
        <title>The Global Catalogue of Microorganisms (GCM) 10K type strain sequencing project: providing services to taxonomists for standard genome sequencing and annotation.</title>
        <authorList>
            <consortium name="The Broad Institute Genomics Platform"/>
            <consortium name="The Broad Institute Genome Sequencing Center for Infectious Disease"/>
            <person name="Wu L."/>
            <person name="Ma J."/>
        </authorList>
    </citation>
    <scope>NUCLEOTIDE SEQUENCE [LARGE SCALE GENOMIC DNA]</scope>
    <source>
        <strain evidence="5 6">CGMCC 1.12125</strain>
    </source>
</reference>
<dbReference type="PANTHER" id="PTHR34236">
    <property type="entry name" value="DIMETHYL SULFOXIDE REDUCTASE TRANSCRIPTIONAL ACTIVATOR"/>
    <property type="match status" value="1"/>
</dbReference>
<keyword evidence="3" id="KW-0233">DNA recombination</keyword>
<dbReference type="InterPro" id="IPR002104">
    <property type="entry name" value="Integrase_catalytic"/>
</dbReference>
<dbReference type="Proteomes" id="UP001597119">
    <property type="component" value="Unassembled WGS sequence"/>
</dbReference>
<dbReference type="PANTHER" id="PTHR34236:SF1">
    <property type="entry name" value="DIMETHYL SULFOXIDE REDUCTASE TRANSCRIPTIONAL ACTIVATOR"/>
    <property type="match status" value="1"/>
</dbReference>
<proteinExistence type="predicted"/>
<dbReference type="GO" id="GO:0006310">
    <property type="term" value="P:DNA recombination"/>
    <property type="evidence" value="ECO:0007669"/>
    <property type="project" value="UniProtKB-KW"/>
</dbReference>
<name>A0ABD6CFK9_9EURY</name>
<gene>
    <name evidence="5" type="ORF">ACFR9U_18455</name>
</gene>
<dbReference type="SUPFAM" id="SSF56349">
    <property type="entry name" value="DNA breaking-rejoining enzymes"/>
    <property type="match status" value="1"/>
</dbReference>
<dbReference type="PROSITE" id="PS51898">
    <property type="entry name" value="TYR_RECOMBINASE"/>
    <property type="match status" value="1"/>
</dbReference>
<evidence type="ECO:0000313" key="6">
    <source>
        <dbReference type="Proteomes" id="UP001597119"/>
    </source>
</evidence>
<feature type="domain" description="Tyr recombinase" evidence="4">
    <location>
        <begin position="9"/>
        <end position="190"/>
    </location>
</feature>
<dbReference type="Gene3D" id="3.30.450.40">
    <property type="match status" value="1"/>
</dbReference>
<keyword evidence="2" id="KW-0804">Transcription</keyword>
<dbReference type="InterPro" id="IPR031803">
    <property type="entry name" value="BAT_GAF/HTH-assoc"/>
</dbReference>
<evidence type="ECO:0000313" key="5">
    <source>
        <dbReference type="EMBL" id="MFD1588965.1"/>
    </source>
</evidence>
<evidence type="ECO:0000256" key="2">
    <source>
        <dbReference type="ARBA" id="ARBA00023163"/>
    </source>
</evidence>
<comment type="caution">
    <text evidence="5">The sequence shown here is derived from an EMBL/GenBank/DDBJ whole genome shotgun (WGS) entry which is preliminary data.</text>
</comment>
<dbReference type="InterPro" id="IPR007050">
    <property type="entry name" value="HTH_bacterioopsin"/>
</dbReference>
<sequence>MRVEETAEGTRVHIEEDEYRGLRRATETYREELILRLGAEVGLRPKEMTRIRPDHVTTHEHEGVEHYFLTVPEDDDGTRMAYLPEDVEHDLRKFGRAENVADDEEYVPVSARRVQMLVSEVADRAADRTGEDRFRDVSSRTLRRYFARRLLVDEWVDPRVVQSVGGWERIESLAPYLDDPNPDDMAAAFEQTTVTERGPSASTDSATEAAASPESLTRFDAIVDGLRNVGTGLTTASTREEVERTTCEQLVDVECYQFAWFGQREGERLRVTAAAGLERDALDAVAAVEGAVESALSDGDVHATADVQSAAAFATWHDHADGAAAVIPVTDGNRTYGVLGIGAGASDDISDRERTLLADLGQRVGQAITAAEQRKFLLADTAIELAFECEDERSFFADASATHSCSLSLEGVVPGEEQSLLYFVTLADAQPGPVVEWAPTTAAVSDARLVRDYGDEALLELVVEGPEFSKALVERGAAISEMSVASGTQEVVGEVPADTDVRSLVRDITDAFPDTDLLTKRERERPAESLPAFRSSLRENLTEKQAAVLQAAYHAGYFEWPRGSTAEELADAIGITSPTLHNHLRRAQQKLLTAFFAEEQGRADEMPWADE</sequence>
<dbReference type="Pfam" id="PF04967">
    <property type="entry name" value="HTH_10"/>
    <property type="match status" value="1"/>
</dbReference>
<keyword evidence="6" id="KW-1185">Reference proteome</keyword>
<dbReference type="InterPro" id="IPR036388">
    <property type="entry name" value="WH-like_DNA-bd_sf"/>
</dbReference>
<dbReference type="Gene3D" id="1.10.10.10">
    <property type="entry name" value="Winged helix-like DNA-binding domain superfamily/Winged helix DNA-binding domain"/>
    <property type="match status" value="1"/>
</dbReference>
<organism evidence="5 6">
    <name type="scientific">Halorientalis brevis</name>
    <dbReference type="NCBI Taxonomy" id="1126241"/>
    <lineage>
        <taxon>Archaea</taxon>
        <taxon>Methanobacteriati</taxon>
        <taxon>Methanobacteriota</taxon>
        <taxon>Stenosarchaea group</taxon>
        <taxon>Halobacteria</taxon>
        <taxon>Halobacteriales</taxon>
        <taxon>Haloarculaceae</taxon>
        <taxon>Halorientalis</taxon>
    </lineage>
</organism>
<accession>A0ABD6CFK9</accession>
<evidence type="ECO:0000256" key="3">
    <source>
        <dbReference type="ARBA" id="ARBA00023172"/>
    </source>
</evidence>